<sequence>MLLNRSRYSHKPHGPRDKCGGPVTHTAIQMHAMNTGFLLADAAISLWVNLLLG</sequence>
<protein>
    <submittedName>
        <fullName evidence="2">Uncharacterized protein</fullName>
    </submittedName>
</protein>
<feature type="region of interest" description="Disordered" evidence="1">
    <location>
        <begin position="1"/>
        <end position="22"/>
    </location>
</feature>
<dbReference type="AlphaFoldDB" id="A0A3B0ZAE4"/>
<proteinExistence type="predicted"/>
<evidence type="ECO:0000313" key="2">
    <source>
        <dbReference type="EMBL" id="VAW78374.1"/>
    </source>
</evidence>
<name>A0A3B0ZAE4_9ZZZZ</name>
<accession>A0A3B0ZAE4</accession>
<organism evidence="2">
    <name type="scientific">hydrothermal vent metagenome</name>
    <dbReference type="NCBI Taxonomy" id="652676"/>
    <lineage>
        <taxon>unclassified sequences</taxon>
        <taxon>metagenomes</taxon>
        <taxon>ecological metagenomes</taxon>
    </lineage>
</organism>
<gene>
    <name evidence="2" type="ORF">MNBD_GAMMA14-1181</name>
</gene>
<feature type="non-terminal residue" evidence="2">
    <location>
        <position position="53"/>
    </location>
</feature>
<reference evidence="2" key="1">
    <citation type="submission" date="2018-06" db="EMBL/GenBank/DDBJ databases">
        <authorList>
            <person name="Zhirakovskaya E."/>
        </authorList>
    </citation>
    <scope>NUCLEOTIDE SEQUENCE</scope>
</reference>
<evidence type="ECO:0000256" key="1">
    <source>
        <dbReference type="SAM" id="MobiDB-lite"/>
    </source>
</evidence>
<dbReference type="EMBL" id="UOFM01000260">
    <property type="protein sequence ID" value="VAW78374.1"/>
    <property type="molecule type" value="Genomic_DNA"/>
</dbReference>